<organism evidence="1 2">
    <name type="scientific">Halobacteriovorax marinus (strain ATCC BAA-682 / DSM 15412 / SJ)</name>
    <name type="common">Bacteriovorax marinus</name>
    <dbReference type="NCBI Taxonomy" id="862908"/>
    <lineage>
        <taxon>Bacteria</taxon>
        <taxon>Pseudomonadati</taxon>
        <taxon>Bdellovibrionota</taxon>
        <taxon>Bacteriovoracia</taxon>
        <taxon>Bacteriovoracales</taxon>
        <taxon>Halobacteriovoraceae</taxon>
        <taxon>Halobacteriovorax</taxon>
    </lineage>
</organism>
<dbReference type="Proteomes" id="UP000008963">
    <property type="component" value="Chromosome"/>
</dbReference>
<sequence>MEDYGMQLHFITYDLKLNKYSKDLVNRVISAMYNSAARSMAQGKAPFGYRNSYDDRLKEKKIILDDE</sequence>
<dbReference type="PATRIC" id="fig|862908.3.peg.999"/>
<gene>
    <name evidence="1" type="ordered locus">BMS_1048</name>
</gene>
<proteinExistence type="predicted"/>
<dbReference type="HOGENOM" id="CLU_2806505_0_0_7"/>
<evidence type="ECO:0000313" key="2">
    <source>
        <dbReference type="Proteomes" id="UP000008963"/>
    </source>
</evidence>
<protein>
    <submittedName>
        <fullName evidence="1">Uncharacterized protein</fullName>
    </submittedName>
</protein>
<keyword evidence="2" id="KW-1185">Reference proteome</keyword>
<accession>E1WXX5</accession>
<evidence type="ECO:0000313" key="1">
    <source>
        <dbReference type="EMBL" id="CBW25932.1"/>
    </source>
</evidence>
<dbReference type="AlphaFoldDB" id="E1WXX5"/>
<dbReference type="KEGG" id="bmx:BMS_1048"/>
<dbReference type="EMBL" id="FQ312005">
    <property type="protein sequence ID" value="CBW25932.1"/>
    <property type="molecule type" value="Genomic_DNA"/>
</dbReference>
<name>E1WXX5_HALMS</name>
<reference evidence="2" key="1">
    <citation type="journal article" date="2013" name="ISME J.">
        <title>A small predatory core genome in the divergent marine Bacteriovorax marinus SJ and the terrestrial Bdellovibrio bacteriovorus.</title>
        <authorList>
            <person name="Crossman L.C."/>
            <person name="Chen H."/>
            <person name="Cerdeno-Tarraga A.M."/>
            <person name="Brooks K."/>
            <person name="Quail M.A."/>
            <person name="Pineiro S.A."/>
            <person name="Hobley L."/>
            <person name="Sockett R.E."/>
            <person name="Bentley S.D."/>
            <person name="Parkhill J."/>
            <person name="Williams H.N."/>
            <person name="Stine O.C."/>
        </authorList>
    </citation>
    <scope>NUCLEOTIDE SEQUENCE [LARGE SCALE GENOMIC DNA]</scope>
    <source>
        <strain evidence="2">ATCC BAA-682 / DSM 15412 / SJ</strain>
    </source>
</reference>